<dbReference type="SUPFAM" id="SSF51905">
    <property type="entry name" value="FAD/NAD(P)-binding domain"/>
    <property type="match status" value="1"/>
</dbReference>
<feature type="binding site" evidence="19">
    <location>
        <begin position="15"/>
        <end position="20"/>
    </location>
    <ligand>
        <name>FAD</name>
        <dbReference type="ChEBI" id="CHEBI:57692"/>
    </ligand>
</feature>
<dbReference type="FunFam" id="3.90.700.10:FF:000001">
    <property type="entry name" value="Mitochondrial succinate dehydrogenase flavoprotein subunit"/>
    <property type="match status" value="1"/>
</dbReference>
<dbReference type="InterPro" id="IPR014006">
    <property type="entry name" value="Succ_Dhase_FrdA_Gneg"/>
</dbReference>
<dbReference type="InterPro" id="IPR003952">
    <property type="entry name" value="FRD_SDH_FAD_BS"/>
</dbReference>
<feature type="binding site" evidence="19">
    <location>
        <position position="224"/>
    </location>
    <ligand>
        <name>FAD</name>
        <dbReference type="ChEBI" id="CHEBI:57692"/>
    </ligand>
</feature>
<dbReference type="GO" id="GO:0009055">
    <property type="term" value="F:electron transfer activity"/>
    <property type="evidence" value="ECO:0007669"/>
    <property type="project" value="TreeGrafter"/>
</dbReference>
<dbReference type="NCBIfam" id="TIGR01816">
    <property type="entry name" value="sdhA_forward"/>
    <property type="match status" value="1"/>
</dbReference>
<evidence type="ECO:0000256" key="20">
    <source>
        <dbReference type="PIRSR" id="PIRSR611281-4"/>
    </source>
</evidence>
<proteinExistence type="inferred from homology"/>
<keyword evidence="9 21" id="KW-0997">Cell inner membrane</keyword>
<reference evidence="24 25" key="1">
    <citation type="submission" date="2014-08" db="EMBL/GenBank/DDBJ databases">
        <title>Draft genome sequence of a novel L-asparaginase producing marine bacterium, Halomonas campaniensis.</title>
        <authorList>
            <person name="Sundarakrishnan B."/>
            <person name="Moushumi Priya A."/>
            <person name="Raman G."/>
            <person name="Sakthivel N."/>
            <person name="Park S."/>
            <person name="Jayachandran S."/>
        </authorList>
    </citation>
    <scope>NUCLEOTIDE SEQUENCE [LARGE SCALE GENOMIC DNA]</scope>
    <source>
        <strain evidence="24 25">SK03</strain>
    </source>
</reference>
<keyword evidence="11 19" id="KW-0274">FAD</keyword>
<dbReference type="Gene3D" id="3.90.700.10">
    <property type="entry name" value="Succinate dehydrogenase/fumarate reductase flavoprotein, catalytic domain"/>
    <property type="match status" value="1"/>
</dbReference>
<comment type="catalytic activity">
    <reaction evidence="15 21">
        <text>a quinone + succinate = fumarate + a quinol</text>
        <dbReference type="Rhea" id="RHEA:40523"/>
        <dbReference type="ChEBI" id="CHEBI:24646"/>
        <dbReference type="ChEBI" id="CHEBI:29806"/>
        <dbReference type="ChEBI" id="CHEBI:30031"/>
        <dbReference type="ChEBI" id="CHEBI:132124"/>
        <dbReference type="EC" id="1.3.5.1"/>
    </reaction>
</comment>
<feature type="domain" description="Fumarate reductase/succinate dehydrogenase flavoprotein-like C-terminal" evidence="23">
    <location>
        <begin position="463"/>
        <end position="590"/>
    </location>
</feature>
<evidence type="ECO:0000256" key="21">
    <source>
        <dbReference type="RuleBase" id="RU362051"/>
    </source>
</evidence>
<evidence type="ECO:0000256" key="18">
    <source>
        <dbReference type="PIRSR" id="PIRSR611281-2"/>
    </source>
</evidence>
<sequence length="590" mass="64335">MSNLRSLTFDAIIIGGGGSGLRAALELAKSGKKTAVLSKVFPTRSHTVSAQGGITCAIASDDPNDDWRWHMYDTVKGGDYIADQDAAEYMCSEGPKAVFELEHMGLPFSRLDNGRIYQRPFGGQSKNFGEGGQAARTCAAADRTGHALLHTLYQNNLKNNTVFLNEWYAVDLVKNASGDVVGCIAMCIETGEVVHVKSKATVLATGGAGRIYASTTNALINTGDGIGMALRAGFPMQDMEMWQFHPTGIYGAGTLVTEGCRGEGGYLINKDGERFMERYAPNAKDLAGRDVVARSMVMEILEGRGCGEKGDHVFLKLDHLGEEVLGKRLPGIVELSKTFAHIDPAKDPIPVVPTCHYMMGGIPTNIHGQAITMDESGKDHIVNGLFACGEAACVSVHGANRLGGNSLLDLVVFGRAAGMFIEGALNEGIEYLDASESDIEFAMKRITRWNESEGGESIPELKAELQEIMQTSFGVFREEKNMLEGVDKLALLRERIANAYLPDKSNAFNTARVEALELDNLMEVAEATAIAALERKESRGAHSRYDYPDRDDVNWLKHSLFFPATKELKKRDVNFKPKTVDTFEPKVRTY</sequence>
<dbReference type="InterPro" id="IPR027477">
    <property type="entry name" value="Succ_DH/fumarate_Rdtase_cat_sf"/>
</dbReference>
<evidence type="ECO:0000256" key="5">
    <source>
        <dbReference type="ARBA" id="ARBA00012792"/>
    </source>
</evidence>
<evidence type="ECO:0000256" key="15">
    <source>
        <dbReference type="ARBA" id="ARBA00049220"/>
    </source>
</evidence>
<dbReference type="STRING" id="213554.FF32_11175"/>
<dbReference type="NCBIfam" id="TIGR01812">
    <property type="entry name" value="sdhA_frdA_Gneg"/>
    <property type="match status" value="1"/>
</dbReference>
<dbReference type="InterPro" id="IPR037099">
    <property type="entry name" value="Fum_R/Succ_DH_flav-like_C_sf"/>
</dbReference>
<feature type="binding site" evidence="19">
    <location>
        <position position="390"/>
    </location>
    <ligand>
        <name>FAD</name>
        <dbReference type="ChEBI" id="CHEBI:57692"/>
    </ligand>
</feature>
<dbReference type="EMBL" id="JPUA01000034">
    <property type="protein sequence ID" value="OWV29069.1"/>
    <property type="molecule type" value="Genomic_DNA"/>
</dbReference>
<dbReference type="PROSITE" id="PS00504">
    <property type="entry name" value="FRD_SDH_FAD_BINDING"/>
    <property type="match status" value="1"/>
</dbReference>
<feature type="binding site" evidence="18">
    <location>
        <position position="257"/>
    </location>
    <ligand>
        <name>substrate</name>
    </ligand>
</feature>
<feature type="binding site" evidence="19">
    <location>
        <begin position="38"/>
        <end position="53"/>
    </location>
    <ligand>
        <name>FAD</name>
        <dbReference type="ChEBI" id="CHEBI:57692"/>
    </ligand>
</feature>
<evidence type="ECO:0000256" key="19">
    <source>
        <dbReference type="PIRSR" id="PIRSR611281-3"/>
    </source>
</evidence>
<feature type="active site" description="Proton acceptor" evidence="17">
    <location>
        <position position="289"/>
    </location>
</feature>
<evidence type="ECO:0000256" key="10">
    <source>
        <dbReference type="ARBA" id="ARBA00022630"/>
    </source>
</evidence>
<comment type="subcellular location">
    <subcellularLocation>
        <location evidence="2 21">Cell inner membrane</location>
        <topology evidence="2 21">Peripheral membrane protein</topology>
        <orientation evidence="2 21">Cytoplasmic side</orientation>
    </subcellularLocation>
</comment>
<dbReference type="SUPFAM" id="SSF56425">
    <property type="entry name" value="Succinate dehydrogenase/fumarate reductase flavoprotein, catalytic domain"/>
    <property type="match status" value="1"/>
</dbReference>
<evidence type="ECO:0000256" key="13">
    <source>
        <dbReference type="ARBA" id="ARBA00023002"/>
    </source>
</evidence>
<keyword evidence="8" id="KW-1003">Cell membrane</keyword>
<dbReference type="RefSeq" id="WP_088701075.1">
    <property type="nucleotide sequence ID" value="NZ_JPUA01000034.1"/>
</dbReference>
<feature type="modified residue" description="Tele-8alpha-FAD histidine" evidence="20">
    <location>
        <position position="46"/>
    </location>
</feature>
<comment type="function">
    <text evidence="1">Two distinct, membrane-bound, FAD-containing enzymes are responsible for the catalysis of fumarate and succinate interconversion; the fumarate reductase is used in anaerobic growth, and the succinate dehydrogenase is used in aerobic growth.</text>
</comment>
<evidence type="ECO:0000259" key="22">
    <source>
        <dbReference type="Pfam" id="PF00890"/>
    </source>
</evidence>
<dbReference type="FunFam" id="4.10.80.40:FF:000001">
    <property type="entry name" value="Succinate dehydrogenase flavoprotein subunit"/>
    <property type="match status" value="1"/>
</dbReference>
<keyword evidence="14 21" id="KW-0472">Membrane</keyword>
<feature type="binding site" evidence="18">
    <location>
        <position position="356"/>
    </location>
    <ligand>
        <name>substrate</name>
    </ligand>
</feature>
<dbReference type="Proteomes" id="UP000197334">
    <property type="component" value="Unassembled WGS sequence"/>
</dbReference>
<evidence type="ECO:0000256" key="16">
    <source>
        <dbReference type="NCBIfam" id="TIGR01816"/>
    </source>
</evidence>
<evidence type="ECO:0000256" key="1">
    <source>
        <dbReference type="ARBA" id="ARBA00002054"/>
    </source>
</evidence>
<evidence type="ECO:0000256" key="12">
    <source>
        <dbReference type="ARBA" id="ARBA00022982"/>
    </source>
</evidence>
<dbReference type="Gene3D" id="4.10.80.40">
    <property type="entry name" value="succinate dehydrogenase protein domain"/>
    <property type="match status" value="1"/>
</dbReference>
<dbReference type="GO" id="GO:0006099">
    <property type="term" value="P:tricarboxylic acid cycle"/>
    <property type="evidence" value="ECO:0007669"/>
    <property type="project" value="UniProtKB-UniRule"/>
</dbReference>
<evidence type="ECO:0000256" key="7">
    <source>
        <dbReference type="ARBA" id="ARBA00022448"/>
    </source>
</evidence>
<evidence type="ECO:0000256" key="11">
    <source>
        <dbReference type="ARBA" id="ARBA00022827"/>
    </source>
</evidence>
<dbReference type="InterPro" id="IPR003953">
    <property type="entry name" value="FAD-dep_OxRdtase_2_FAD-bd"/>
</dbReference>
<protein>
    <recommendedName>
        <fullName evidence="6 16">Succinate dehydrogenase flavoprotein subunit</fullName>
        <ecNumber evidence="5 21">1.3.5.1</ecNumber>
    </recommendedName>
</protein>
<dbReference type="Pfam" id="PF02910">
    <property type="entry name" value="Succ_DH_flav_C"/>
    <property type="match status" value="1"/>
</dbReference>
<evidence type="ECO:0000256" key="8">
    <source>
        <dbReference type="ARBA" id="ARBA00022475"/>
    </source>
</evidence>
<evidence type="ECO:0000256" key="4">
    <source>
        <dbReference type="ARBA" id="ARBA00008040"/>
    </source>
</evidence>
<gene>
    <name evidence="24" type="primary">sdhA</name>
    <name evidence="24" type="ORF">JI62_15745</name>
</gene>
<dbReference type="GO" id="GO:0022900">
    <property type="term" value="P:electron transport chain"/>
    <property type="evidence" value="ECO:0007669"/>
    <property type="project" value="UniProtKB-UniRule"/>
</dbReference>
<evidence type="ECO:0000259" key="23">
    <source>
        <dbReference type="Pfam" id="PF02910"/>
    </source>
</evidence>
<keyword evidence="21" id="KW-0816">Tricarboxylic acid cycle</keyword>
<comment type="cofactor">
    <cofactor evidence="19">
        <name>FAD</name>
        <dbReference type="ChEBI" id="CHEBI:57692"/>
    </cofactor>
    <text evidence="19">Flavinylated by SdhE, about 5% flavinylation occurs in the absence of SdhE.</text>
</comment>
<dbReference type="Gene3D" id="3.50.50.60">
    <property type="entry name" value="FAD/NAD(P)-binding domain"/>
    <property type="match status" value="1"/>
</dbReference>
<dbReference type="OrthoDB" id="9806724at2"/>
<evidence type="ECO:0000256" key="3">
    <source>
        <dbReference type="ARBA" id="ARBA00004894"/>
    </source>
</evidence>
<comment type="caution">
    <text evidence="24">The sequence shown here is derived from an EMBL/GenBank/DDBJ whole genome shotgun (WGS) entry which is preliminary data.</text>
</comment>
<dbReference type="GO" id="GO:0008177">
    <property type="term" value="F:succinate dehydrogenase (quinone) activity"/>
    <property type="evidence" value="ECO:0007669"/>
    <property type="project" value="UniProtKB-EC"/>
</dbReference>
<dbReference type="PIRSF" id="PIRSF000171">
    <property type="entry name" value="SDHA_APRA_LASPO"/>
    <property type="match status" value="1"/>
</dbReference>
<name>A0A246RY40_9GAMM</name>
<dbReference type="InterPro" id="IPR011281">
    <property type="entry name" value="Succ_DH_flav_su_fwd"/>
</dbReference>
<dbReference type="UniPathway" id="UPA00223">
    <property type="reaction ID" value="UER01005"/>
</dbReference>
<accession>A0A246RY40</accession>
<feature type="binding site" evidence="19">
    <location>
        <begin position="406"/>
        <end position="407"/>
    </location>
    <ligand>
        <name>FAD</name>
        <dbReference type="ChEBI" id="CHEBI:57692"/>
    </ligand>
</feature>
<evidence type="ECO:0000256" key="6">
    <source>
        <dbReference type="ARBA" id="ARBA00019965"/>
    </source>
</evidence>
<evidence type="ECO:0000256" key="17">
    <source>
        <dbReference type="PIRSR" id="PIRSR000171-1"/>
    </source>
</evidence>
<keyword evidence="7 21" id="KW-0813">Transport</keyword>
<keyword evidence="10 19" id="KW-0285">Flavoprotein</keyword>
<dbReference type="GO" id="GO:0050660">
    <property type="term" value="F:flavin adenine dinucleotide binding"/>
    <property type="evidence" value="ECO:0007669"/>
    <property type="project" value="UniProtKB-UniRule"/>
</dbReference>
<evidence type="ECO:0000313" key="24">
    <source>
        <dbReference type="EMBL" id="OWV29069.1"/>
    </source>
</evidence>
<keyword evidence="13 21" id="KW-0560">Oxidoreductase</keyword>
<dbReference type="InterPro" id="IPR036188">
    <property type="entry name" value="FAD/NAD-bd_sf"/>
</dbReference>
<evidence type="ECO:0000256" key="14">
    <source>
        <dbReference type="ARBA" id="ARBA00023136"/>
    </source>
</evidence>
<keyword evidence="25" id="KW-1185">Reference proteome</keyword>
<dbReference type="EC" id="1.3.5.1" evidence="5 21"/>
<dbReference type="AlphaFoldDB" id="A0A246RY40"/>
<dbReference type="Gene3D" id="1.20.58.100">
    <property type="entry name" value="Fumarate reductase/succinate dehydrogenase flavoprotein-like, C-terminal domain"/>
    <property type="match status" value="1"/>
</dbReference>
<dbReference type="GO" id="GO:0005886">
    <property type="term" value="C:plasma membrane"/>
    <property type="evidence" value="ECO:0007669"/>
    <property type="project" value="UniProtKB-SubCell"/>
</dbReference>
<dbReference type="Pfam" id="PF00890">
    <property type="entry name" value="FAD_binding_2"/>
    <property type="match status" value="1"/>
</dbReference>
<feature type="domain" description="FAD-dependent oxidoreductase 2 FAD-binding" evidence="22">
    <location>
        <begin position="10"/>
        <end position="407"/>
    </location>
</feature>
<dbReference type="PANTHER" id="PTHR11632:SF51">
    <property type="entry name" value="SUCCINATE DEHYDROGENASE [UBIQUINONE] FLAVOPROTEIN SUBUNIT, MITOCHONDRIAL"/>
    <property type="match status" value="1"/>
</dbReference>
<organism evidence="24 25">
    <name type="scientific">Halomonas campaniensis</name>
    <dbReference type="NCBI Taxonomy" id="213554"/>
    <lineage>
        <taxon>Bacteria</taxon>
        <taxon>Pseudomonadati</taxon>
        <taxon>Pseudomonadota</taxon>
        <taxon>Gammaproteobacteria</taxon>
        <taxon>Oceanospirillales</taxon>
        <taxon>Halomonadaceae</taxon>
        <taxon>Halomonas</taxon>
    </lineage>
</organism>
<dbReference type="PANTHER" id="PTHR11632">
    <property type="entry name" value="SUCCINATE DEHYDROGENASE 2 FLAVOPROTEIN SUBUNIT"/>
    <property type="match status" value="1"/>
</dbReference>
<dbReference type="SUPFAM" id="SSF46977">
    <property type="entry name" value="Succinate dehydrogenase/fumarate reductase flavoprotein C-terminal domain"/>
    <property type="match status" value="1"/>
</dbReference>
<dbReference type="InterPro" id="IPR030664">
    <property type="entry name" value="SdhA/FrdA/AprA"/>
</dbReference>
<feature type="binding site" evidence="18">
    <location>
        <position position="401"/>
    </location>
    <ligand>
        <name>substrate</name>
    </ligand>
</feature>
<comment type="pathway">
    <text evidence="3 21">Carbohydrate metabolism; tricarboxylic acid cycle; fumarate from succinate (bacterial route): step 1/1.</text>
</comment>
<keyword evidence="12 21" id="KW-0249">Electron transport</keyword>
<dbReference type="InterPro" id="IPR015939">
    <property type="entry name" value="Fum_Rdtase/Succ_DH_flav-like_C"/>
</dbReference>
<evidence type="ECO:0000256" key="9">
    <source>
        <dbReference type="ARBA" id="ARBA00022519"/>
    </source>
</evidence>
<feature type="binding site" evidence="18">
    <location>
        <position position="245"/>
    </location>
    <ligand>
        <name>substrate</name>
    </ligand>
</feature>
<dbReference type="FunFam" id="1.20.58.100:FF:000001">
    <property type="entry name" value="Succinate dehydrogenase flavoprotein subunit (SdhA)"/>
    <property type="match status" value="1"/>
</dbReference>
<evidence type="ECO:0000313" key="25">
    <source>
        <dbReference type="Proteomes" id="UP000197334"/>
    </source>
</evidence>
<comment type="similarity">
    <text evidence="4 21">Belongs to the FAD-dependent oxidoreductase 2 family. FRD/SDH subfamily.</text>
</comment>
<dbReference type="GO" id="GO:0009061">
    <property type="term" value="P:anaerobic respiration"/>
    <property type="evidence" value="ECO:0007669"/>
    <property type="project" value="TreeGrafter"/>
</dbReference>
<evidence type="ECO:0000256" key="2">
    <source>
        <dbReference type="ARBA" id="ARBA00004515"/>
    </source>
</evidence>